<keyword evidence="2" id="KW-1185">Reference proteome</keyword>
<protein>
    <recommendedName>
        <fullName evidence="3">DUF4369 domain-containing protein</fullName>
    </recommendedName>
</protein>
<dbReference type="Proteomes" id="UP000598350">
    <property type="component" value="Unassembled WGS sequence"/>
</dbReference>
<organism evidence="1 2">
    <name type="scientific">Maribacter arenosus</name>
    <dbReference type="NCBI Taxonomy" id="1854708"/>
    <lineage>
        <taxon>Bacteria</taxon>
        <taxon>Pseudomonadati</taxon>
        <taxon>Bacteroidota</taxon>
        <taxon>Flavobacteriia</taxon>
        <taxon>Flavobacteriales</taxon>
        <taxon>Flavobacteriaceae</taxon>
        <taxon>Maribacter</taxon>
    </lineage>
</organism>
<reference evidence="1 2" key="1">
    <citation type="submission" date="2020-05" db="EMBL/GenBank/DDBJ databases">
        <title>The draft genome sequence of Maribacter arenosus CAU 1321.</title>
        <authorList>
            <person name="Mu L."/>
        </authorList>
    </citation>
    <scope>NUCLEOTIDE SEQUENCE [LARGE SCALE GENOMIC DNA]</scope>
    <source>
        <strain evidence="1 2">CAU 1321</strain>
    </source>
</reference>
<evidence type="ECO:0000313" key="1">
    <source>
        <dbReference type="EMBL" id="MBD0851386.1"/>
    </source>
</evidence>
<sequence length="252" mass="29349">MKRRSVGLYLVFPALVLGIFCIGGLRGQEPEEAIIYSQFDMSIGPINSGIFAGFAYKEEFRVLGHKHKFFYSPDFLLGSVIYDGQSYFGYEMKYDVYGDELLLYHPMVNGSQAVQLIKERVTSFKIESHRFVNLPKQTGNELPVSGFLEVLLVGDHFTFYKKHRKRILKKSDRKLLYHEFKDRSAYYISLDNELTQVKSLVHIVALFPEYRKQLNDIAVKYKELKKSDLEYYFTAVLSDLDMMVDPKKEKDL</sequence>
<dbReference type="RefSeq" id="WP_188314507.1">
    <property type="nucleotide sequence ID" value="NZ_JABTCG010000004.1"/>
</dbReference>
<evidence type="ECO:0000313" key="2">
    <source>
        <dbReference type="Proteomes" id="UP000598350"/>
    </source>
</evidence>
<accession>A0ABR7VEN6</accession>
<name>A0ABR7VEN6_9FLAO</name>
<proteinExistence type="predicted"/>
<comment type="caution">
    <text evidence="1">The sequence shown here is derived from an EMBL/GenBank/DDBJ whole genome shotgun (WGS) entry which is preliminary data.</text>
</comment>
<evidence type="ECO:0008006" key="3">
    <source>
        <dbReference type="Google" id="ProtNLM"/>
    </source>
</evidence>
<dbReference type="EMBL" id="JABTCG010000004">
    <property type="protein sequence ID" value="MBD0851386.1"/>
    <property type="molecule type" value="Genomic_DNA"/>
</dbReference>
<gene>
    <name evidence="1" type="ORF">HPE63_11970</name>
</gene>